<dbReference type="PANTHER" id="PTHR43685:SF2">
    <property type="entry name" value="GLYCOSYLTRANSFERASE 2-LIKE DOMAIN-CONTAINING PROTEIN"/>
    <property type="match status" value="1"/>
</dbReference>
<dbReference type="Gene3D" id="3.90.550.10">
    <property type="entry name" value="Spore Coat Polysaccharide Biosynthesis Protein SpsA, Chain A"/>
    <property type="match status" value="1"/>
</dbReference>
<evidence type="ECO:0000313" key="3">
    <source>
        <dbReference type="Proteomes" id="UP000646478"/>
    </source>
</evidence>
<reference evidence="2" key="1">
    <citation type="journal article" date="2014" name="Int. J. Syst. Evol. Microbiol.">
        <title>Complete genome sequence of Corynebacterium casei LMG S-19264T (=DSM 44701T), isolated from a smear-ripened cheese.</title>
        <authorList>
            <consortium name="US DOE Joint Genome Institute (JGI-PGF)"/>
            <person name="Walter F."/>
            <person name="Albersmeier A."/>
            <person name="Kalinowski J."/>
            <person name="Ruckert C."/>
        </authorList>
    </citation>
    <scope>NUCLEOTIDE SEQUENCE</scope>
    <source>
        <strain evidence="2">CGMCC 1.15082</strain>
    </source>
</reference>
<dbReference type="PANTHER" id="PTHR43685">
    <property type="entry name" value="GLYCOSYLTRANSFERASE"/>
    <property type="match status" value="1"/>
</dbReference>
<dbReference type="EMBL" id="BMHH01000022">
    <property type="protein sequence ID" value="GGB07592.1"/>
    <property type="molecule type" value="Genomic_DNA"/>
</dbReference>
<dbReference type="Pfam" id="PF00535">
    <property type="entry name" value="Glycos_transf_2"/>
    <property type="match status" value="1"/>
</dbReference>
<feature type="domain" description="Glycosyltransferase 2-like" evidence="1">
    <location>
        <begin position="21"/>
        <end position="178"/>
    </location>
</feature>
<gene>
    <name evidence="2" type="primary">exoM</name>
    <name evidence="2" type="ORF">GCM10011491_39570</name>
</gene>
<proteinExistence type="predicted"/>
<name>A0A916SNG0_9HYPH</name>
<dbReference type="SUPFAM" id="SSF53448">
    <property type="entry name" value="Nucleotide-diphospho-sugar transferases"/>
    <property type="match status" value="1"/>
</dbReference>
<dbReference type="InterPro" id="IPR029044">
    <property type="entry name" value="Nucleotide-diphossugar_trans"/>
</dbReference>
<dbReference type="Proteomes" id="UP000646478">
    <property type="component" value="Unassembled WGS sequence"/>
</dbReference>
<dbReference type="AlphaFoldDB" id="A0A916SNG0"/>
<comment type="caution">
    <text evidence="2">The sequence shown here is derived from an EMBL/GenBank/DDBJ whole genome shotgun (WGS) entry which is preliminary data.</text>
</comment>
<evidence type="ECO:0000259" key="1">
    <source>
        <dbReference type="Pfam" id="PF00535"/>
    </source>
</evidence>
<reference evidence="2" key="2">
    <citation type="submission" date="2020-09" db="EMBL/GenBank/DDBJ databases">
        <authorList>
            <person name="Sun Q."/>
            <person name="Zhou Y."/>
        </authorList>
    </citation>
    <scope>NUCLEOTIDE SEQUENCE</scope>
    <source>
        <strain evidence="2">CGMCC 1.15082</strain>
    </source>
</reference>
<protein>
    <submittedName>
        <fullName evidence="2">Succinoglycan biosynthesis protein ExoM</fullName>
    </submittedName>
</protein>
<dbReference type="InterPro" id="IPR001173">
    <property type="entry name" value="Glyco_trans_2-like"/>
</dbReference>
<evidence type="ECO:0000313" key="2">
    <source>
        <dbReference type="EMBL" id="GGB07592.1"/>
    </source>
</evidence>
<dbReference type="RefSeq" id="WP_236016292.1">
    <property type="nucleotide sequence ID" value="NZ_BMHH01000022.1"/>
</dbReference>
<organism evidence="2 3">
    <name type="scientific">Brucella endophytica</name>
    <dbReference type="NCBI Taxonomy" id="1963359"/>
    <lineage>
        <taxon>Bacteria</taxon>
        <taxon>Pseudomonadati</taxon>
        <taxon>Pseudomonadota</taxon>
        <taxon>Alphaproteobacteria</taxon>
        <taxon>Hyphomicrobiales</taxon>
        <taxon>Brucellaceae</taxon>
        <taxon>Brucella/Ochrobactrum group</taxon>
        <taxon>Brucella</taxon>
    </lineage>
</organism>
<dbReference type="InterPro" id="IPR050834">
    <property type="entry name" value="Glycosyltransf_2"/>
</dbReference>
<accession>A0A916SNG0</accession>
<sequence length="328" mass="35716">MRAQRASKGDGDSHPLYRIDIGVCTYRRPELEATLISLGRLAVPADCSIRVIVADNDVTPSAKERVVKLAATLPFEITYVHCPASNISIARNACLDTSDGDFLAFIDDDETASENWLAALLAIAKETKADAVLGPVQAIYEPQAPRWMRKGDFHSTFPVWVKGEIRTGYTCNVLLRRASPAVAGRRFSLALGRSGGEDTQYFSELHEAGGRIAFAPEAWVHEPVPEGRARFSWLAKRRFRFGQTHGRLLQRNAAGFGLVRQLALATAKAAYSFGAALLTLFSSTHRNRSILRGVMHVGVVSGLIGIREIQQYGKPAIVPSGGGKSRAT</sequence>
<keyword evidence="3" id="KW-1185">Reference proteome</keyword>